<organism evidence="1">
    <name type="scientific">Anguilla anguilla</name>
    <name type="common">European freshwater eel</name>
    <name type="synonym">Muraena anguilla</name>
    <dbReference type="NCBI Taxonomy" id="7936"/>
    <lineage>
        <taxon>Eukaryota</taxon>
        <taxon>Metazoa</taxon>
        <taxon>Chordata</taxon>
        <taxon>Craniata</taxon>
        <taxon>Vertebrata</taxon>
        <taxon>Euteleostomi</taxon>
        <taxon>Actinopterygii</taxon>
        <taxon>Neopterygii</taxon>
        <taxon>Teleostei</taxon>
        <taxon>Anguilliformes</taxon>
        <taxon>Anguillidae</taxon>
        <taxon>Anguilla</taxon>
    </lineage>
</organism>
<evidence type="ECO:0000313" key="1">
    <source>
        <dbReference type="EMBL" id="JAH91703.1"/>
    </source>
</evidence>
<name>A0A0E9WQF9_ANGAN</name>
<dbReference type="AlphaFoldDB" id="A0A0E9WQF9"/>
<dbReference type="EMBL" id="GBXM01016874">
    <property type="protein sequence ID" value="JAH91703.1"/>
    <property type="molecule type" value="Transcribed_RNA"/>
</dbReference>
<accession>A0A0E9WQF9</accession>
<proteinExistence type="predicted"/>
<sequence>MGSYGTCLHLFWVCPAWNQLWKYVISILASLLNMADPLCPPLLLLEDDTHFNLNI</sequence>
<reference evidence="1" key="2">
    <citation type="journal article" date="2015" name="Fish Shellfish Immunol.">
        <title>Early steps in the European eel (Anguilla anguilla)-Vibrio vulnificus interaction in the gills: Role of the RtxA13 toxin.</title>
        <authorList>
            <person name="Callol A."/>
            <person name="Pajuelo D."/>
            <person name="Ebbesson L."/>
            <person name="Teles M."/>
            <person name="MacKenzie S."/>
            <person name="Amaro C."/>
        </authorList>
    </citation>
    <scope>NUCLEOTIDE SEQUENCE</scope>
</reference>
<reference evidence="1" key="1">
    <citation type="submission" date="2014-11" db="EMBL/GenBank/DDBJ databases">
        <authorList>
            <person name="Amaro Gonzalez C."/>
        </authorList>
    </citation>
    <scope>NUCLEOTIDE SEQUENCE</scope>
</reference>
<protein>
    <submittedName>
        <fullName evidence="1">Uncharacterized protein</fullName>
    </submittedName>
</protein>